<protein>
    <submittedName>
        <fullName evidence="3">Uncharacterized protein</fullName>
    </submittedName>
</protein>
<name>A0A0L0T8V5_ALLM3</name>
<dbReference type="Proteomes" id="UP000054350">
    <property type="component" value="Unassembled WGS sequence"/>
</dbReference>
<dbReference type="AlphaFoldDB" id="A0A0L0T8V5"/>
<evidence type="ECO:0000256" key="2">
    <source>
        <dbReference type="SAM" id="SignalP"/>
    </source>
</evidence>
<keyword evidence="1" id="KW-0175">Coiled coil</keyword>
<feature type="signal peptide" evidence="2">
    <location>
        <begin position="1"/>
        <end position="22"/>
    </location>
</feature>
<evidence type="ECO:0000313" key="4">
    <source>
        <dbReference type="Proteomes" id="UP000054350"/>
    </source>
</evidence>
<feature type="coiled-coil region" evidence="1">
    <location>
        <begin position="40"/>
        <end position="67"/>
    </location>
</feature>
<proteinExistence type="predicted"/>
<reference evidence="4" key="2">
    <citation type="submission" date="2009-11" db="EMBL/GenBank/DDBJ databases">
        <title>The Genome Sequence of Allomyces macrogynus strain ATCC 38327.</title>
        <authorList>
            <consortium name="The Broad Institute Genome Sequencing Platform"/>
            <person name="Russ C."/>
            <person name="Cuomo C."/>
            <person name="Shea T."/>
            <person name="Young S.K."/>
            <person name="Zeng Q."/>
            <person name="Koehrsen M."/>
            <person name="Haas B."/>
            <person name="Borodovsky M."/>
            <person name="Guigo R."/>
            <person name="Alvarado L."/>
            <person name="Berlin A."/>
            <person name="Borenstein D."/>
            <person name="Chen Z."/>
            <person name="Engels R."/>
            <person name="Freedman E."/>
            <person name="Gellesch M."/>
            <person name="Goldberg J."/>
            <person name="Griggs A."/>
            <person name="Gujja S."/>
            <person name="Heiman D."/>
            <person name="Hepburn T."/>
            <person name="Howarth C."/>
            <person name="Jen D."/>
            <person name="Larson L."/>
            <person name="Lewis B."/>
            <person name="Mehta T."/>
            <person name="Park D."/>
            <person name="Pearson M."/>
            <person name="Roberts A."/>
            <person name="Saif S."/>
            <person name="Shenoy N."/>
            <person name="Sisk P."/>
            <person name="Stolte C."/>
            <person name="Sykes S."/>
            <person name="Walk T."/>
            <person name="White J."/>
            <person name="Yandava C."/>
            <person name="Burger G."/>
            <person name="Gray M.W."/>
            <person name="Holland P.W.H."/>
            <person name="King N."/>
            <person name="Lang F.B.F."/>
            <person name="Roger A.J."/>
            <person name="Ruiz-Trillo I."/>
            <person name="Lander E."/>
            <person name="Nusbaum C."/>
        </authorList>
    </citation>
    <scope>NUCLEOTIDE SEQUENCE [LARGE SCALE GENOMIC DNA]</scope>
    <source>
        <strain evidence="4">ATCC 38327</strain>
    </source>
</reference>
<dbReference type="EMBL" id="GG745370">
    <property type="protein sequence ID" value="KNE71141.1"/>
    <property type="molecule type" value="Genomic_DNA"/>
</dbReference>
<accession>A0A0L0T8V5</accession>
<reference evidence="3 4" key="1">
    <citation type="submission" date="2009-11" db="EMBL/GenBank/DDBJ databases">
        <title>Annotation of Allomyces macrogynus ATCC 38327.</title>
        <authorList>
            <consortium name="The Broad Institute Genome Sequencing Platform"/>
            <person name="Russ C."/>
            <person name="Cuomo C."/>
            <person name="Burger G."/>
            <person name="Gray M.W."/>
            <person name="Holland P.W.H."/>
            <person name="King N."/>
            <person name="Lang F.B.F."/>
            <person name="Roger A.J."/>
            <person name="Ruiz-Trillo I."/>
            <person name="Young S.K."/>
            <person name="Zeng Q."/>
            <person name="Gargeya S."/>
            <person name="Fitzgerald M."/>
            <person name="Haas B."/>
            <person name="Abouelleil A."/>
            <person name="Alvarado L."/>
            <person name="Arachchi H.M."/>
            <person name="Berlin A."/>
            <person name="Chapman S.B."/>
            <person name="Gearin G."/>
            <person name="Goldberg J."/>
            <person name="Griggs A."/>
            <person name="Gujja S."/>
            <person name="Hansen M."/>
            <person name="Heiman D."/>
            <person name="Howarth C."/>
            <person name="Larimer J."/>
            <person name="Lui A."/>
            <person name="MacDonald P.J.P."/>
            <person name="McCowen C."/>
            <person name="Montmayeur A."/>
            <person name="Murphy C."/>
            <person name="Neiman D."/>
            <person name="Pearson M."/>
            <person name="Priest M."/>
            <person name="Roberts A."/>
            <person name="Saif S."/>
            <person name="Shea T."/>
            <person name="Sisk P."/>
            <person name="Stolte C."/>
            <person name="Sykes S."/>
            <person name="Wortman J."/>
            <person name="Nusbaum C."/>
            <person name="Birren B."/>
        </authorList>
    </citation>
    <scope>NUCLEOTIDE SEQUENCE [LARGE SCALE GENOMIC DNA]</scope>
    <source>
        <strain evidence="3 4">ATCC 38327</strain>
    </source>
</reference>
<organism evidence="3 4">
    <name type="scientific">Allomyces macrogynus (strain ATCC 38327)</name>
    <name type="common">Allomyces javanicus var. macrogynus</name>
    <dbReference type="NCBI Taxonomy" id="578462"/>
    <lineage>
        <taxon>Eukaryota</taxon>
        <taxon>Fungi</taxon>
        <taxon>Fungi incertae sedis</taxon>
        <taxon>Blastocladiomycota</taxon>
        <taxon>Blastocladiomycetes</taxon>
        <taxon>Blastocladiales</taxon>
        <taxon>Blastocladiaceae</taxon>
        <taxon>Allomyces</taxon>
    </lineage>
</organism>
<keyword evidence="4" id="KW-1185">Reference proteome</keyword>
<keyword evidence="2" id="KW-0732">Signal</keyword>
<sequence>MVLPIIARLVTILGHSQAGVLAQRWITNKLLDSHLFHRFVHESERRIDKVQRQAERQLRQWQKEQERQLRGGRKS</sequence>
<dbReference type="VEuPathDB" id="FungiDB:AMAG_15808"/>
<gene>
    <name evidence="3" type="ORF">AMAG_15808</name>
</gene>
<dbReference type="Pfam" id="PF10906">
    <property type="entry name" value="Mrx7"/>
    <property type="match status" value="1"/>
</dbReference>
<feature type="chain" id="PRO_5005548407" evidence="2">
    <location>
        <begin position="23"/>
        <end position="75"/>
    </location>
</feature>
<dbReference type="InterPro" id="IPR020301">
    <property type="entry name" value="Mrx7"/>
</dbReference>
<evidence type="ECO:0000256" key="1">
    <source>
        <dbReference type="SAM" id="Coils"/>
    </source>
</evidence>
<dbReference type="OrthoDB" id="5590583at2759"/>
<evidence type="ECO:0000313" key="3">
    <source>
        <dbReference type="EMBL" id="KNE71141.1"/>
    </source>
</evidence>